<dbReference type="Gene3D" id="3.10.330.20">
    <property type="match status" value="1"/>
</dbReference>
<evidence type="ECO:0000313" key="13">
    <source>
        <dbReference type="Proteomes" id="UP000288859"/>
    </source>
</evidence>
<organism evidence="12 13">
    <name type="scientific">Exophiala mesophila</name>
    <name type="common">Black yeast-like fungus</name>
    <dbReference type="NCBI Taxonomy" id="212818"/>
    <lineage>
        <taxon>Eukaryota</taxon>
        <taxon>Fungi</taxon>
        <taxon>Dikarya</taxon>
        <taxon>Ascomycota</taxon>
        <taxon>Pezizomycotina</taxon>
        <taxon>Eurotiomycetes</taxon>
        <taxon>Chaetothyriomycetidae</taxon>
        <taxon>Chaetothyriales</taxon>
        <taxon>Herpotrichiellaceae</taxon>
        <taxon>Exophiala</taxon>
    </lineage>
</organism>
<dbReference type="OrthoDB" id="1925287at2759"/>
<feature type="domain" description="tRNA (adenine(58)-N(1))-methyltransferase catalytic subunit TRM61 C-terminal" evidence="11">
    <location>
        <begin position="643"/>
        <end position="864"/>
    </location>
</feature>
<keyword evidence="8" id="KW-0539">Nucleus</keyword>
<feature type="region of interest" description="Disordered" evidence="10">
    <location>
        <begin position="888"/>
        <end position="931"/>
    </location>
</feature>
<evidence type="ECO:0000313" key="12">
    <source>
        <dbReference type="EMBL" id="RVX69391.1"/>
    </source>
</evidence>
<gene>
    <name evidence="12" type="ORF">B0A52_06987</name>
</gene>
<dbReference type="Proteomes" id="UP000288859">
    <property type="component" value="Unassembled WGS sequence"/>
</dbReference>
<dbReference type="GO" id="GO:0030488">
    <property type="term" value="P:tRNA methylation"/>
    <property type="evidence" value="ECO:0007669"/>
    <property type="project" value="InterPro"/>
</dbReference>
<dbReference type="InterPro" id="IPR029063">
    <property type="entry name" value="SAM-dependent_MTases_sf"/>
</dbReference>
<feature type="compositionally biased region" description="Basic and acidic residues" evidence="10">
    <location>
        <begin position="914"/>
        <end position="924"/>
    </location>
</feature>
<evidence type="ECO:0000256" key="10">
    <source>
        <dbReference type="SAM" id="MobiDB-lite"/>
    </source>
</evidence>
<dbReference type="SUPFAM" id="SSF53335">
    <property type="entry name" value="S-adenosyl-L-methionine-dependent methyltransferases"/>
    <property type="match status" value="1"/>
</dbReference>
<evidence type="ECO:0000256" key="3">
    <source>
        <dbReference type="ARBA" id="ARBA00015963"/>
    </source>
</evidence>
<evidence type="ECO:0000256" key="4">
    <source>
        <dbReference type="ARBA" id="ARBA00022603"/>
    </source>
</evidence>
<evidence type="ECO:0000256" key="1">
    <source>
        <dbReference type="ARBA" id="ARBA00004123"/>
    </source>
</evidence>
<dbReference type="Pfam" id="PF08704">
    <property type="entry name" value="GCD14"/>
    <property type="match status" value="2"/>
</dbReference>
<dbReference type="GO" id="GO:0160107">
    <property type="term" value="F:tRNA (adenine(58)-N1)-methyltransferase activity"/>
    <property type="evidence" value="ECO:0007669"/>
    <property type="project" value="UniProtKB-EC"/>
</dbReference>
<dbReference type="PANTHER" id="PTHR12133">
    <property type="entry name" value="TRNA (ADENINE(58)-N(1))-METHYLTRANSFERASE"/>
    <property type="match status" value="1"/>
</dbReference>
<dbReference type="VEuPathDB" id="FungiDB:PV10_05491"/>
<dbReference type="Gene3D" id="3.40.50.1820">
    <property type="entry name" value="alpha/beta hydrolase"/>
    <property type="match status" value="1"/>
</dbReference>
<keyword evidence="6" id="KW-0949">S-adenosyl-L-methionine</keyword>
<evidence type="ECO:0000259" key="11">
    <source>
        <dbReference type="Pfam" id="PF08704"/>
    </source>
</evidence>
<dbReference type="GO" id="GO:0005634">
    <property type="term" value="C:nucleus"/>
    <property type="evidence" value="ECO:0007669"/>
    <property type="project" value="UniProtKB-SubCell"/>
</dbReference>
<dbReference type="Gene3D" id="3.40.50.150">
    <property type="entry name" value="Vaccinia Virus protein VP39"/>
    <property type="match status" value="1"/>
</dbReference>
<evidence type="ECO:0000256" key="8">
    <source>
        <dbReference type="ARBA" id="ARBA00023242"/>
    </source>
</evidence>
<dbReference type="PANTHER" id="PTHR12133:SF2">
    <property type="entry name" value="TRNA (ADENINE(58)-N(1))-METHYLTRANSFERASE CATALYTIC SUBUNIT TRMT61A"/>
    <property type="match status" value="1"/>
</dbReference>
<proteinExistence type="predicted"/>
<keyword evidence="5" id="KW-0808">Transferase</keyword>
<sequence>MIDSELHFEILSFDPRGVKHTTPNVACFHDQLARQVQDVFSVAVGGLDGSEDALNVKWAISQSLGTSCLDSGSFPDGSNIHQYVSTALVARDMVEIVDKLHENLKAELKRTMRNAGTQKPFDSDSAPYPNLPLLNYYGFSYGTYLGNTFASMFPHRVGRMVLDGVVDADDYAATGWTTNLSDNMKTWTAFFDDCFAAGSKCPLYNSTFTTSSQIQEHVEKFIEHLKENPIPLVVNGNAALMTHFLLKVAIHSCLYTPNHLSPILAKLLASLEKGRLGIKPVVLDDVDFRSKADMIGFVPSLPPVPTLLRGHFGRPVESPEDDYTWSLEAAVSILCGDGDDITWRSKANQTDYLRLLQGQSELDAAVWAEITLRCVHWPQALRPSEINRFTGPFQSQLSDYNSRASPLLFIGNTADPVTPPVAIGDYSGEAHERHFTAASAHAHAHSILDGFVLLEPRTVVLSTTVASAQDEGYAEGMVTNTRFGSFPHSTIIGQPWGSQIRASIVDTGSRGRKEQKNAKKRKAADALDQADQADQDGDQSVGGDVAVKDPVFASSGFVHVLPPTPENWTVSLPHRTQVVYTPDYSYVLHRMAVRPGSRLIEAGSGSGSFTHAAARAVFNGHPRCAVTTESDVGGGEQNGAEERGKVFSFEFHQERHAKVKVEMEQHGLHDIVIASHRDVYKDGFLVHDELEGTKTSPRATSVFLDLPAPWEAIPHLTRQPEDGTVSALDPGSPVHICTFSPCMEQVQKTIVALRKHDWLDIETVEVQHKRIEVRRDYTGLQYEGMRGVNGVAADVEDALVRLRMVEKRAKDFHSGSVEEGTSLKAMRQQKQQQDPTRLDPRGGKLIHRTEAELKTHTSYLTFAVLPRAWSEGDEAAMQAKWSKHVNVSSNVPKSQRQLKKEAKQRTKGQNGVKHAAEGGDKVESMTEGAAE</sequence>
<feature type="region of interest" description="Disordered" evidence="10">
    <location>
        <begin position="506"/>
        <end position="545"/>
    </location>
</feature>
<dbReference type="InterPro" id="IPR049470">
    <property type="entry name" value="TRM61_C"/>
</dbReference>
<evidence type="ECO:0000256" key="6">
    <source>
        <dbReference type="ARBA" id="ARBA00022691"/>
    </source>
</evidence>
<dbReference type="InterPro" id="IPR014816">
    <property type="entry name" value="tRNA_MeTrfase_Gcd14"/>
</dbReference>
<accession>A0A438N0Y5</accession>
<evidence type="ECO:0000256" key="5">
    <source>
        <dbReference type="ARBA" id="ARBA00022679"/>
    </source>
</evidence>
<dbReference type="SUPFAM" id="SSF53474">
    <property type="entry name" value="alpha/beta-Hydrolases"/>
    <property type="match status" value="2"/>
</dbReference>
<evidence type="ECO:0000256" key="7">
    <source>
        <dbReference type="ARBA" id="ARBA00022694"/>
    </source>
</evidence>
<keyword evidence="4" id="KW-0489">Methyltransferase</keyword>
<evidence type="ECO:0000256" key="9">
    <source>
        <dbReference type="ARBA" id="ARBA00033309"/>
    </source>
</evidence>
<dbReference type="EMBL" id="NAJM01000030">
    <property type="protein sequence ID" value="RVX69391.1"/>
    <property type="molecule type" value="Genomic_DNA"/>
</dbReference>
<comment type="caution">
    <text evidence="12">The sequence shown here is derived from an EMBL/GenBank/DDBJ whole genome shotgun (WGS) entry which is preliminary data.</text>
</comment>
<dbReference type="AlphaFoldDB" id="A0A438N0Y5"/>
<name>A0A438N0Y5_EXOME</name>
<comment type="subcellular location">
    <subcellularLocation>
        <location evidence="1">Nucleus</location>
    </subcellularLocation>
</comment>
<dbReference type="EC" id="2.1.1.220" evidence="2"/>
<feature type="domain" description="tRNA (adenine(58)-N(1))-methyltransferase catalytic subunit TRM61 C-terminal" evidence="11">
    <location>
        <begin position="556"/>
        <end position="617"/>
    </location>
</feature>
<feature type="region of interest" description="Disordered" evidence="10">
    <location>
        <begin position="811"/>
        <end position="842"/>
    </location>
</feature>
<dbReference type="PROSITE" id="PS51620">
    <property type="entry name" value="SAM_TRM61"/>
    <property type="match status" value="1"/>
</dbReference>
<reference evidence="12 13" key="1">
    <citation type="submission" date="2017-03" db="EMBL/GenBank/DDBJ databases">
        <title>Genomes of endolithic fungi from Antarctica.</title>
        <authorList>
            <person name="Coleine C."/>
            <person name="Masonjones S."/>
            <person name="Stajich J.E."/>
        </authorList>
    </citation>
    <scope>NUCLEOTIDE SEQUENCE [LARGE SCALE GENOMIC DNA]</scope>
    <source>
        <strain evidence="12 13">CCFEE 6314</strain>
    </source>
</reference>
<dbReference type="InterPro" id="IPR029058">
    <property type="entry name" value="AB_hydrolase_fold"/>
</dbReference>
<dbReference type="GO" id="GO:0031515">
    <property type="term" value="C:tRNA (m1A) methyltransferase complex"/>
    <property type="evidence" value="ECO:0007669"/>
    <property type="project" value="InterPro"/>
</dbReference>
<evidence type="ECO:0000256" key="2">
    <source>
        <dbReference type="ARBA" id="ARBA00012796"/>
    </source>
</evidence>
<keyword evidence="7" id="KW-0819">tRNA processing</keyword>
<protein>
    <recommendedName>
        <fullName evidence="3">tRNA (adenine(58)-N(1))-methyltransferase catalytic subunit TRM61</fullName>
        <ecNumber evidence="2">2.1.1.220</ecNumber>
    </recommendedName>
    <alternativeName>
        <fullName evidence="9">tRNA(m1A58)-methyltransferase subunit TRM61</fullName>
    </alternativeName>
</protein>